<proteinExistence type="predicted"/>
<dbReference type="EMBL" id="CP038798">
    <property type="protein sequence ID" value="QIV79873.1"/>
    <property type="molecule type" value="Genomic_DNA"/>
</dbReference>
<keyword evidence="1" id="KW-0614">Plasmid</keyword>
<dbReference type="RefSeq" id="WP_168140600.1">
    <property type="nucleotide sequence ID" value="NZ_CP038798.1"/>
</dbReference>
<geneLocation type="plasmid" evidence="1 2">
    <name>unnamed2</name>
</geneLocation>
<sequence>MTEDADQPQRDDASREGVFAMDPDKTLRLLARQMVTGQQNIADMSRAAARLRADPDAMALPDTVDLLAQFDAHHQQWFTETLPALAASMKLACEVYDTFGPGMTTIEDPLDAAIFNNKYFAWASELTPRPPQ</sequence>
<evidence type="ECO:0000313" key="2">
    <source>
        <dbReference type="Proteomes" id="UP000501849"/>
    </source>
</evidence>
<protein>
    <submittedName>
        <fullName evidence="1">Uncharacterized protein</fullName>
    </submittedName>
</protein>
<gene>
    <name evidence="1" type="ORF">EXE63_02385</name>
</gene>
<keyword evidence="2" id="KW-1185">Reference proteome</keyword>
<dbReference type="Proteomes" id="UP000501849">
    <property type="component" value="Plasmid unnamed2"/>
</dbReference>
<dbReference type="KEGG" id="mfre:EXE63_02385"/>
<organism evidence="1 2">
    <name type="scientific">Mycolicibacterium frederiksbergense</name>
    <dbReference type="NCBI Taxonomy" id="117567"/>
    <lineage>
        <taxon>Bacteria</taxon>
        <taxon>Bacillati</taxon>
        <taxon>Actinomycetota</taxon>
        <taxon>Actinomycetes</taxon>
        <taxon>Mycobacteriales</taxon>
        <taxon>Mycobacteriaceae</taxon>
        <taxon>Mycolicibacterium</taxon>
    </lineage>
</organism>
<accession>A0A6H0RXD7</accession>
<reference evidence="1 2" key="1">
    <citation type="submission" date="2019-04" db="EMBL/GenBank/DDBJ databases">
        <title>Draft, Whole-Genome Sequence of the Anthracene-degrading Mycobacterium frederiksbergense LB501T, Isolated from a Polycyclic Aromatic Hydrocarbon (PAH)-Contaminated Soil.</title>
        <authorList>
            <person name="Augelletti F."/>
        </authorList>
    </citation>
    <scope>NUCLEOTIDE SEQUENCE [LARGE SCALE GENOMIC DNA]</scope>
    <source>
        <strain evidence="1 2">LB 501T</strain>
        <plasmid evidence="1 2">unnamed2</plasmid>
    </source>
</reference>
<dbReference type="AlphaFoldDB" id="A0A6H0RXD7"/>
<name>A0A6H0RXD7_9MYCO</name>
<evidence type="ECO:0000313" key="1">
    <source>
        <dbReference type="EMBL" id="QIV79873.1"/>
    </source>
</evidence>